<feature type="domain" description="MYND-type" evidence="4">
    <location>
        <begin position="287"/>
        <end position="325"/>
    </location>
</feature>
<dbReference type="SUPFAM" id="SSF144232">
    <property type="entry name" value="HIT/MYND zinc finger-like"/>
    <property type="match status" value="1"/>
</dbReference>
<evidence type="ECO:0000256" key="1">
    <source>
        <dbReference type="ARBA" id="ARBA00022723"/>
    </source>
</evidence>
<keyword evidence="1" id="KW-0479">Metal-binding</keyword>
<organism evidence="5 6">
    <name type="scientific">Mycena sanguinolenta</name>
    <dbReference type="NCBI Taxonomy" id="230812"/>
    <lineage>
        <taxon>Eukaryota</taxon>
        <taxon>Fungi</taxon>
        <taxon>Dikarya</taxon>
        <taxon>Basidiomycota</taxon>
        <taxon>Agaricomycotina</taxon>
        <taxon>Agaricomycetes</taxon>
        <taxon>Agaricomycetidae</taxon>
        <taxon>Agaricales</taxon>
        <taxon>Marasmiineae</taxon>
        <taxon>Mycenaceae</taxon>
        <taxon>Mycena</taxon>
    </lineage>
</organism>
<dbReference type="Gene3D" id="6.10.140.2220">
    <property type="match status" value="1"/>
</dbReference>
<sequence>MATMSVLTLPLPQDALRDPEKWNSDWKSLLCRELAFPSGPYLLFRLKMMEITMSSKGLQGSLARYPDFVNPTCAIQRNITEEALLYFSHADLENRWMDAGADERGKHILDAMAGLCSKARNLNEARSYCPELSLKRLRTDGKIFLDLLKAVMLEDASFIPTKPRFVSHPGWDAWAAEQEKLNDSELKKVSCAEILILRTKLISHVVQFTLRSFVGLPPPEFSVQKEYKSNQKTKSPALPPALAELLGGPEAAKARFKDEKTAMKARHSQRVAHCSYLSCTETEPADGSVKFPRCKTCFEKMQRQVLYCSATCQKADWKLRHKAVCGKSLDFETVSRPVENPATASTADTRIGPPVNGYKRSPALIAQVTALNRNPTFDYILYDANNQPKPIDFGAGQYPQLAFRECRELAMTTGDPSSVAIMAHYLCVLLSTKSCSKDFEDITANMIVAQFAREFCIDDLRQRVLVVQHIQDRDPLHRPPLLINAPPQLWAVLNKDVNLDKVVLSLD</sequence>
<evidence type="ECO:0000256" key="2">
    <source>
        <dbReference type="ARBA" id="ARBA00022771"/>
    </source>
</evidence>
<keyword evidence="6" id="KW-1185">Reference proteome</keyword>
<dbReference type="OrthoDB" id="3020010at2759"/>
<accession>A0A8H6X5F1</accession>
<reference evidence="5" key="1">
    <citation type="submission" date="2020-05" db="EMBL/GenBank/DDBJ databases">
        <title>Mycena genomes resolve the evolution of fungal bioluminescence.</title>
        <authorList>
            <person name="Tsai I.J."/>
        </authorList>
    </citation>
    <scope>NUCLEOTIDE SEQUENCE</scope>
    <source>
        <strain evidence="5">160909Yilan</strain>
    </source>
</reference>
<keyword evidence="2" id="KW-0863">Zinc-finger</keyword>
<dbReference type="Proteomes" id="UP000623467">
    <property type="component" value="Unassembled WGS sequence"/>
</dbReference>
<dbReference type="AlphaFoldDB" id="A0A8H6X5F1"/>
<evidence type="ECO:0000256" key="3">
    <source>
        <dbReference type="ARBA" id="ARBA00022833"/>
    </source>
</evidence>
<dbReference type="InterPro" id="IPR002893">
    <property type="entry name" value="Znf_MYND"/>
</dbReference>
<evidence type="ECO:0000313" key="5">
    <source>
        <dbReference type="EMBL" id="KAF7334818.1"/>
    </source>
</evidence>
<comment type="caution">
    <text evidence="5">The sequence shown here is derived from an EMBL/GenBank/DDBJ whole genome shotgun (WGS) entry which is preliminary data.</text>
</comment>
<name>A0A8H6X5F1_9AGAR</name>
<protein>
    <submittedName>
        <fullName evidence="5">MYND-type domain-containing protein</fullName>
    </submittedName>
</protein>
<proteinExistence type="predicted"/>
<evidence type="ECO:0000313" key="6">
    <source>
        <dbReference type="Proteomes" id="UP000623467"/>
    </source>
</evidence>
<evidence type="ECO:0000259" key="4">
    <source>
        <dbReference type="Pfam" id="PF01753"/>
    </source>
</evidence>
<gene>
    <name evidence="5" type="ORF">MSAN_02368500</name>
</gene>
<keyword evidence="3" id="KW-0862">Zinc</keyword>
<dbReference type="EMBL" id="JACAZH010000045">
    <property type="protein sequence ID" value="KAF7334818.1"/>
    <property type="molecule type" value="Genomic_DNA"/>
</dbReference>
<dbReference type="GO" id="GO:0008270">
    <property type="term" value="F:zinc ion binding"/>
    <property type="evidence" value="ECO:0007669"/>
    <property type="project" value="UniProtKB-KW"/>
</dbReference>
<dbReference type="Pfam" id="PF01753">
    <property type="entry name" value="zf-MYND"/>
    <property type="match status" value="1"/>
</dbReference>